<dbReference type="AlphaFoldDB" id="A0A0L0HMY8"/>
<gene>
    <name evidence="2" type="ORF">SPPG_02765</name>
</gene>
<organism evidence="2 3">
    <name type="scientific">Spizellomyces punctatus (strain DAOM BR117)</name>
    <dbReference type="NCBI Taxonomy" id="645134"/>
    <lineage>
        <taxon>Eukaryota</taxon>
        <taxon>Fungi</taxon>
        <taxon>Fungi incertae sedis</taxon>
        <taxon>Chytridiomycota</taxon>
        <taxon>Chytridiomycota incertae sedis</taxon>
        <taxon>Chytridiomycetes</taxon>
        <taxon>Spizellomycetales</taxon>
        <taxon>Spizellomycetaceae</taxon>
        <taxon>Spizellomyces</taxon>
    </lineage>
</organism>
<dbReference type="InterPro" id="IPR051118">
    <property type="entry name" value="LST-2"/>
</dbReference>
<keyword evidence="3" id="KW-1185">Reference proteome</keyword>
<dbReference type="EMBL" id="KQ257453">
    <property type="protein sequence ID" value="KND02290.1"/>
    <property type="molecule type" value="Genomic_DNA"/>
</dbReference>
<evidence type="ECO:0000256" key="1">
    <source>
        <dbReference type="SAM" id="MobiDB-lite"/>
    </source>
</evidence>
<dbReference type="VEuPathDB" id="FungiDB:SPPG_02765"/>
<dbReference type="PANTHER" id="PTHR46465">
    <property type="entry name" value="LATERAL SIGNALING TARGET PROTEIN 2 HOMOLOG"/>
    <property type="match status" value="1"/>
</dbReference>
<reference evidence="2 3" key="1">
    <citation type="submission" date="2009-08" db="EMBL/GenBank/DDBJ databases">
        <title>The Genome Sequence of Spizellomyces punctatus strain DAOM BR117.</title>
        <authorList>
            <consortium name="The Broad Institute Genome Sequencing Platform"/>
            <person name="Russ C."/>
            <person name="Cuomo C."/>
            <person name="Shea T."/>
            <person name="Young S.K."/>
            <person name="Zeng Q."/>
            <person name="Koehrsen M."/>
            <person name="Haas B."/>
            <person name="Borodovsky M."/>
            <person name="Guigo R."/>
            <person name="Alvarado L."/>
            <person name="Berlin A."/>
            <person name="Bochicchio J."/>
            <person name="Borenstein D."/>
            <person name="Chapman S."/>
            <person name="Chen Z."/>
            <person name="Engels R."/>
            <person name="Freedman E."/>
            <person name="Gellesch M."/>
            <person name="Goldberg J."/>
            <person name="Griggs A."/>
            <person name="Gujja S."/>
            <person name="Heiman D."/>
            <person name="Hepburn T."/>
            <person name="Howarth C."/>
            <person name="Jen D."/>
            <person name="Larson L."/>
            <person name="Lewis B."/>
            <person name="Mehta T."/>
            <person name="Park D."/>
            <person name="Pearson M."/>
            <person name="Roberts A."/>
            <person name="Saif S."/>
            <person name="Shenoy N."/>
            <person name="Sisk P."/>
            <person name="Stolte C."/>
            <person name="Sykes S."/>
            <person name="Thomson T."/>
            <person name="Walk T."/>
            <person name="White J."/>
            <person name="Yandava C."/>
            <person name="Burger G."/>
            <person name="Gray M.W."/>
            <person name="Holland P.W.H."/>
            <person name="King N."/>
            <person name="Lang F.B.F."/>
            <person name="Roger A.J."/>
            <person name="Ruiz-Trillo I."/>
            <person name="Lander E."/>
            <person name="Nusbaum C."/>
        </authorList>
    </citation>
    <scope>NUCLEOTIDE SEQUENCE [LARGE SCALE GENOMIC DNA]</scope>
    <source>
        <strain evidence="2 3">DAOM BR117</strain>
    </source>
</reference>
<dbReference type="RefSeq" id="XP_016610329.1">
    <property type="nucleotide sequence ID" value="XM_016751050.1"/>
</dbReference>
<dbReference type="Proteomes" id="UP000053201">
    <property type="component" value="Unassembled WGS sequence"/>
</dbReference>
<name>A0A0L0HMY8_SPIPD</name>
<accession>A0A0L0HMY8</accession>
<feature type="region of interest" description="Disordered" evidence="1">
    <location>
        <begin position="1"/>
        <end position="29"/>
    </location>
</feature>
<protein>
    <submittedName>
        <fullName evidence="2">Uncharacterized protein</fullName>
    </submittedName>
</protein>
<proteinExistence type="predicted"/>
<dbReference type="InParanoid" id="A0A0L0HMY8"/>
<dbReference type="GeneID" id="27686328"/>
<feature type="region of interest" description="Disordered" evidence="1">
    <location>
        <begin position="439"/>
        <end position="458"/>
    </location>
</feature>
<dbReference type="eggNOG" id="KOG1819">
    <property type="taxonomic scope" value="Eukaryota"/>
</dbReference>
<dbReference type="OrthoDB" id="20035at2759"/>
<feature type="compositionally biased region" description="Polar residues" evidence="1">
    <location>
        <begin position="1"/>
        <end position="13"/>
    </location>
</feature>
<dbReference type="GO" id="GO:0031901">
    <property type="term" value="C:early endosome membrane"/>
    <property type="evidence" value="ECO:0007669"/>
    <property type="project" value="TreeGrafter"/>
</dbReference>
<sequence>MAPQSATESTSFPRSARSQRRLSQTSLPPPGGYTVAQIFQFCAWRPLENEIPPRLNETQPLSLFWYADQHLTKSVISLQKVRDTNSEKFKRRNERVHHAQRLFLETIYLIYMDMDEDLKTSRDYRTRLPPEDQRELEGGFSENILFACQALSRGFRIRGIEHFTQELVEPARQLHAAMDALRFAFRTRALTCSSSPYLDLYPVLKDFDQAWAAFEEKICFCYFSVSYHGRPGRFDDLDMFQVLMSETILRSVQRGYIAWNQIHTFDPIVIVAIPRLCMVAGLHHMPDCVSLLRGEHGFRWFRSKEPILQRIRTHLQLLDDSSITLLEKMLVDSDLATEVQKHSTPSAEEHVSPAAEERALDAAHTLNSESEITEETPPTTEKRARFMPAIQTCSAKLRPDLGLHWLFRDICSVADDLQSGPHARDFVALMHRVFSMHAEDGDPKGKGNTVGARGADTI</sequence>
<evidence type="ECO:0000313" key="3">
    <source>
        <dbReference type="Proteomes" id="UP000053201"/>
    </source>
</evidence>
<evidence type="ECO:0000313" key="2">
    <source>
        <dbReference type="EMBL" id="KND02290.1"/>
    </source>
</evidence>
<dbReference type="PANTHER" id="PTHR46465:SF2">
    <property type="entry name" value="LATERAL SIGNALING TARGET PROTEIN 2 HOMOLOG"/>
    <property type="match status" value="1"/>
</dbReference>
<dbReference type="OMA" id="ARAGPRF"/>